<dbReference type="AlphaFoldDB" id="A0A376VQ70"/>
<gene>
    <name evidence="1" type="ORF">NCTC9077_05262</name>
</gene>
<dbReference type="EMBL" id="UGCU01000001">
    <property type="protein sequence ID" value="STJ13465.1"/>
    <property type="molecule type" value="Genomic_DNA"/>
</dbReference>
<evidence type="ECO:0000313" key="2">
    <source>
        <dbReference type="Proteomes" id="UP000254495"/>
    </source>
</evidence>
<organism evidence="1 2">
    <name type="scientific">Escherichia coli</name>
    <dbReference type="NCBI Taxonomy" id="562"/>
    <lineage>
        <taxon>Bacteria</taxon>
        <taxon>Pseudomonadati</taxon>
        <taxon>Pseudomonadota</taxon>
        <taxon>Gammaproteobacteria</taxon>
        <taxon>Enterobacterales</taxon>
        <taxon>Enterobacteriaceae</taxon>
        <taxon>Escherichia</taxon>
    </lineage>
</organism>
<reference evidence="1 2" key="1">
    <citation type="submission" date="2018-06" db="EMBL/GenBank/DDBJ databases">
        <authorList>
            <consortium name="Pathogen Informatics"/>
            <person name="Doyle S."/>
        </authorList>
    </citation>
    <scope>NUCLEOTIDE SEQUENCE [LARGE SCALE GENOMIC DNA]</scope>
    <source>
        <strain evidence="1 2">NCTC9077</strain>
    </source>
</reference>
<protein>
    <submittedName>
        <fullName evidence="1">Uncharacterized protein</fullName>
    </submittedName>
</protein>
<name>A0A376VQ70_ECOLX</name>
<proteinExistence type="predicted"/>
<accession>A0A376VQ70</accession>
<evidence type="ECO:0000313" key="1">
    <source>
        <dbReference type="EMBL" id="STJ13465.1"/>
    </source>
</evidence>
<sequence length="93" mass="10387">MVPSGVSMIAPLGVLVLFARGDKWLDANHSFALDFGFTAIAIGDQPVTPQQLHWRSPQIAYGYGISKKRNVHYQVKIVPQCRRFEPEYTLGAN</sequence>
<dbReference type="Proteomes" id="UP000254495">
    <property type="component" value="Unassembled WGS sequence"/>
</dbReference>